<keyword evidence="2" id="KW-1185">Reference proteome</keyword>
<sequence length="301" mass="30301">MPAATQSSFGANGTWQDIAATLPAAANADVLLQNIGQQPVKVCFGGSAAPASDLAGVTVYRQGTIVGNAANVWVRSPGGTSLAVTVGHSGGVSGNVASLGNVAAGATDSGNPVKIGGVYNATQPTLSDGQRGNLVLSARGEVLTAIGSLGNMASVVTGVGADASGSVNGLNVYARPGVFNGTTWDRAKKPVSTTRLLSSAATTNATSVKTSMADLFRLRGYNASTSARYLKLYNKASAPTVGTDTPVATYYLPPSSPFEIAFDTPLYFSTGLSFALTGVAVDSDTTAIAAGDILCLNIHYA</sequence>
<dbReference type="EMBL" id="JBHRYE010000030">
    <property type="protein sequence ID" value="MFC3673001.1"/>
    <property type="molecule type" value="Genomic_DNA"/>
</dbReference>
<comment type="caution">
    <text evidence="1">The sequence shown here is derived from an EMBL/GenBank/DDBJ whole genome shotgun (WGS) entry which is preliminary data.</text>
</comment>
<proteinExistence type="predicted"/>
<dbReference type="Proteomes" id="UP001595683">
    <property type="component" value="Unassembled WGS sequence"/>
</dbReference>
<organism evidence="1 2">
    <name type="scientific">Novosphingobium pokkalii</name>
    <dbReference type="NCBI Taxonomy" id="1770194"/>
    <lineage>
        <taxon>Bacteria</taxon>
        <taxon>Pseudomonadati</taxon>
        <taxon>Pseudomonadota</taxon>
        <taxon>Alphaproteobacteria</taxon>
        <taxon>Sphingomonadales</taxon>
        <taxon>Sphingomonadaceae</taxon>
        <taxon>Novosphingobium</taxon>
    </lineage>
</organism>
<protein>
    <submittedName>
        <fullName evidence="1">Uncharacterized protein</fullName>
    </submittedName>
</protein>
<gene>
    <name evidence="1" type="ORF">ACFOOT_16405</name>
</gene>
<accession>A0ABV7V6F7</accession>
<evidence type="ECO:0000313" key="1">
    <source>
        <dbReference type="EMBL" id="MFC3673001.1"/>
    </source>
</evidence>
<dbReference type="RefSeq" id="WP_191325088.1">
    <property type="nucleotide sequence ID" value="NZ_BMZP01000014.1"/>
</dbReference>
<name>A0ABV7V6F7_9SPHN</name>
<reference evidence="2" key="1">
    <citation type="journal article" date="2019" name="Int. J. Syst. Evol. Microbiol.">
        <title>The Global Catalogue of Microorganisms (GCM) 10K type strain sequencing project: providing services to taxonomists for standard genome sequencing and annotation.</title>
        <authorList>
            <consortium name="The Broad Institute Genomics Platform"/>
            <consortium name="The Broad Institute Genome Sequencing Center for Infectious Disease"/>
            <person name="Wu L."/>
            <person name="Ma J."/>
        </authorList>
    </citation>
    <scope>NUCLEOTIDE SEQUENCE [LARGE SCALE GENOMIC DNA]</scope>
    <source>
        <strain evidence="2">KCTC 42224</strain>
    </source>
</reference>
<evidence type="ECO:0000313" key="2">
    <source>
        <dbReference type="Proteomes" id="UP001595683"/>
    </source>
</evidence>